<dbReference type="Gene3D" id="3.30.70.3040">
    <property type="match status" value="1"/>
</dbReference>
<sequence length="297" mass="33553">MKFRTIGRHVREGVKNLFRNGWMTFASISAVTVTLLLSGVFLILLLNMNAIASQVEDDVEVRVYIDRSAENDQKNMLKDQIESLPEVAEVTYIPKEQGLENLIQSLGDEGKAFESLKDENPLRDVFAIKTKEPQDTITVANQAEDFDFVEEVQYGKGTVERLFKILEVSRNIGVVLIIGLLFTALFLIANTIKLTIISRRKEIEIMKLVGATNAFIRWPFFVEGLLLGLLGSIIPIVVLIFGYDFIYNEFNDKLKTLFIHMLPVHPFVTQVSVILAVIGIFIGIWGSLTSIRKFLKV</sequence>
<feature type="transmembrane region" description="Helical" evidence="13">
    <location>
        <begin position="21"/>
        <end position="46"/>
    </location>
</feature>
<feature type="transmembrane region" description="Helical" evidence="13">
    <location>
        <begin position="225"/>
        <end position="247"/>
    </location>
</feature>
<accession>A0A2U1K6M8</accession>
<evidence type="ECO:0000313" key="17">
    <source>
        <dbReference type="Proteomes" id="UP000245998"/>
    </source>
</evidence>
<keyword evidence="8 13" id="KW-0812">Transmembrane</keyword>
<organism evidence="16 17">
    <name type="scientific">Pueribacillus theae</name>
    <dbReference type="NCBI Taxonomy" id="2171751"/>
    <lineage>
        <taxon>Bacteria</taxon>
        <taxon>Bacillati</taxon>
        <taxon>Bacillota</taxon>
        <taxon>Bacilli</taxon>
        <taxon>Bacillales</taxon>
        <taxon>Bacillaceae</taxon>
        <taxon>Pueribacillus</taxon>
    </lineage>
</organism>
<keyword evidence="7 12" id="KW-0132">Cell division</keyword>
<dbReference type="InterPro" id="IPR058204">
    <property type="entry name" value="FtsX_firmicutes-type"/>
</dbReference>
<dbReference type="RefSeq" id="WP_116553817.1">
    <property type="nucleotide sequence ID" value="NZ_QCZG01000007.1"/>
</dbReference>
<comment type="subunit">
    <text evidence="3">Forms a membrane-associated complex with FtsE.</text>
</comment>
<reference evidence="16 17" key="1">
    <citation type="submission" date="2018-04" db="EMBL/GenBank/DDBJ databases">
        <title>Camelliibacillus theae gen. nov., sp. nov., isolated from Pu'er tea.</title>
        <authorList>
            <person name="Niu L."/>
        </authorList>
    </citation>
    <scope>NUCLEOTIDE SEQUENCE [LARGE SCALE GENOMIC DNA]</scope>
    <source>
        <strain evidence="16 17">T8</strain>
    </source>
</reference>
<evidence type="ECO:0000256" key="10">
    <source>
        <dbReference type="ARBA" id="ARBA00023136"/>
    </source>
</evidence>
<dbReference type="PANTHER" id="PTHR47755">
    <property type="entry name" value="CELL DIVISION PROTEIN FTSX"/>
    <property type="match status" value="1"/>
</dbReference>
<protein>
    <recommendedName>
        <fullName evidence="4 12">Cell division protein FtsX</fullName>
    </recommendedName>
</protein>
<proteinExistence type="inferred from homology"/>
<dbReference type="InterPro" id="IPR004513">
    <property type="entry name" value="FtsX"/>
</dbReference>
<evidence type="ECO:0000256" key="3">
    <source>
        <dbReference type="ARBA" id="ARBA00011160"/>
    </source>
</evidence>
<dbReference type="NCBIfam" id="NF038347">
    <property type="entry name" value="FtsX_Gpos"/>
    <property type="match status" value="1"/>
</dbReference>
<evidence type="ECO:0000256" key="12">
    <source>
        <dbReference type="PIRNR" id="PIRNR003097"/>
    </source>
</evidence>
<dbReference type="AlphaFoldDB" id="A0A2U1K6M8"/>
<evidence type="ECO:0000259" key="15">
    <source>
        <dbReference type="Pfam" id="PF18075"/>
    </source>
</evidence>
<comment type="function">
    <text evidence="12">Part of the ABC transporter FtsEX involved in asymmetric cellular division facilitating the initiation of sporulation.</text>
</comment>
<evidence type="ECO:0000313" key="16">
    <source>
        <dbReference type="EMBL" id="PWA12613.1"/>
    </source>
</evidence>
<feature type="transmembrane region" description="Helical" evidence="13">
    <location>
        <begin position="267"/>
        <end position="288"/>
    </location>
</feature>
<name>A0A2U1K6M8_9BACI</name>
<dbReference type="GO" id="GO:0051301">
    <property type="term" value="P:cell division"/>
    <property type="evidence" value="ECO:0007669"/>
    <property type="project" value="UniProtKB-KW"/>
</dbReference>
<dbReference type="GO" id="GO:0005886">
    <property type="term" value="C:plasma membrane"/>
    <property type="evidence" value="ECO:0007669"/>
    <property type="project" value="UniProtKB-SubCell"/>
</dbReference>
<dbReference type="InterPro" id="IPR003838">
    <property type="entry name" value="ABC3_permease_C"/>
</dbReference>
<dbReference type="Pfam" id="PF18075">
    <property type="entry name" value="FtsX_ECD"/>
    <property type="match status" value="1"/>
</dbReference>
<keyword evidence="10 12" id="KW-0472">Membrane</keyword>
<keyword evidence="17" id="KW-1185">Reference proteome</keyword>
<keyword evidence="6" id="KW-0997">Cell inner membrane</keyword>
<comment type="similarity">
    <text evidence="2 12">Belongs to the ABC-4 integral membrane protein family. FtsX subfamily.</text>
</comment>
<evidence type="ECO:0000256" key="2">
    <source>
        <dbReference type="ARBA" id="ARBA00007379"/>
    </source>
</evidence>
<feature type="domain" description="ABC3 transporter permease C-terminal" evidence="14">
    <location>
        <begin position="175"/>
        <end position="288"/>
    </location>
</feature>
<comment type="subcellular location">
    <subcellularLocation>
        <location evidence="1">Cell inner membrane</location>
        <topology evidence="1">Multi-pass membrane protein</topology>
    </subcellularLocation>
    <subcellularLocation>
        <location evidence="12">Cell membrane</location>
    </subcellularLocation>
</comment>
<feature type="domain" description="FtsX extracellular" evidence="15">
    <location>
        <begin position="59"/>
        <end position="152"/>
    </location>
</feature>
<evidence type="ECO:0000259" key="14">
    <source>
        <dbReference type="Pfam" id="PF02687"/>
    </source>
</evidence>
<dbReference type="Proteomes" id="UP000245998">
    <property type="component" value="Unassembled WGS sequence"/>
</dbReference>
<evidence type="ECO:0000256" key="7">
    <source>
        <dbReference type="ARBA" id="ARBA00022618"/>
    </source>
</evidence>
<evidence type="ECO:0000256" key="8">
    <source>
        <dbReference type="ARBA" id="ARBA00022692"/>
    </source>
</evidence>
<evidence type="ECO:0000256" key="13">
    <source>
        <dbReference type="SAM" id="Phobius"/>
    </source>
</evidence>
<dbReference type="Pfam" id="PF02687">
    <property type="entry name" value="FtsX"/>
    <property type="match status" value="1"/>
</dbReference>
<keyword evidence="5 12" id="KW-1003">Cell membrane</keyword>
<comment type="caution">
    <text evidence="16">The sequence shown here is derived from an EMBL/GenBank/DDBJ whole genome shotgun (WGS) entry which is preliminary data.</text>
</comment>
<feature type="transmembrane region" description="Helical" evidence="13">
    <location>
        <begin position="172"/>
        <end position="192"/>
    </location>
</feature>
<evidence type="ECO:0000256" key="4">
    <source>
        <dbReference type="ARBA" id="ARBA00021907"/>
    </source>
</evidence>
<evidence type="ECO:0000256" key="5">
    <source>
        <dbReference type="ARBA" id="ARBA00022475"/>
    </source>
</evidence>
<evidence type="ECO:0000256" key="6">
    <source>
        <dbReference type="ARBA" id="ARBA00022519"/>
    </source>
</evidence>
<evidence type="ECO:0000256" key="9">
    <source>
        <dbReference type="ARBA" id="ARBA00022989"/>
    </source>
</evidence>
<dbReference type="PANTHER" id="PTHR47755:SF1">
    <property type="entry name" value="CELL DIVISION PROTEIN FTSX"/>
    <property type="match status" value="1"/>
</dbReference>
<keyword evidence="11 12" id="KW-0131">Cell cycle</keyword>
<dbReference type="EMBL" id="QCZG01000007">
    <property type="protein sequence ID" value="PWA12613.1"/>
    <property type="molecule type" value="Genomic_DNA"/>
</dbReference>
<dbReference type="InterPro" id="IPR047590">
    <property type="entry name" value="FtsX_proteobact-type"/>
</dbReference>
<dbReference type="InterPro" id="IPR040690">
    <property type="entry name" value="FtsX_ECD"/>
</dbReference>
<dbReference type="OrthoDB" id="9812531at2"/>
<gene>
    <name evidence="16" type="ORF">DCC39_05160</name>
</gene>
<evidence type="ECO:0000256" key="11">
    <source>
        <dbReference type="ARBA" id="ARBA00023306"/>
    </source>
</evidence>
<dbReference type="PIRSF" id="PIRSF003097">
    <property type="entry name" value="FtsX"/>
    <property type="match status" value="1"/>
</dbReference>
<evidence type="ECO:0000256" key="1">
    <source>
        <dbReference type="ARBA" id="ARBA00004429"/>
    </source>
</evidence>
<keyword evidence="9 13" id="KW-1133">Transmembrane helix</keyword>
<dbReference type="NCBIfam" id="TIGR00439">
    <property type="entry name" value="FtsX_Gneg"/>
    <property type="match status" value="1"/>
</dbReference>